<name>A0A8J3IQ34_9CHLR</name>
<feature type="region of interest" description="Disordered" evidence="1">
    <location>
        <begin position="33"/>
        <end position="91"/>
    </location>
</feature>
<feature type="compositionally biased region" description="Basic and acidic residues" evidence="1">
    <location>
        <begin position="50"/>
        <end position="67"/>
    </location>
</feature>
<reference evidence="2" key="1">
    <citation type="submission" date="2020-10" db="EMBL/GenBank/DDBJ databases">
        <title>Taxonomic study of unclassified bacteria belonging to the class Ktedonobacteria.</title>
        <authorList>
            <person name="Yabe S."/>
            <person name="Wang C.M."/>
            <person name="Zheng Y."/>
            <person name="Sakai Y."/>
            <person name="Cavaletti L."/>
            <person name="Monciardini P."/>
            <person name="Donadio S."/>
        </authorList>
    </citation>
    <scope>NUCLEOTIDE SEQUENCE</scope>
    <source>
        <strain evidence="2">ID150040</strain>
    </source>
</reference>
<dbReference type="EMBL" id="BNJK01000001">
    <property type="protein sequence ID" value="GHO94261.1"/>
    <property type="molecule type" value="Genomic_DNA"/>
</dbReference>
<feature type="region of interest" description="Disordered" evidence="1">
    <location>
        <begin position="1"/>
        <end position="20"/>
    </location>
</feature>
<feature type="compositionally biased region" description="Basic and acidic residues" evidence="1">
    <location>
        <begin position="1"/>
        <end position="11"/>
    </location>
</feature>
<proteinExistence type="predicted"/>
<evidence type="ECO:0000313" key="2">
    <source>
        <dbReference type="EMBL" id="GHO94261.1"/>
    </source>
</evidence>
<feature type="compositionally biased region" description="Basic and acidic residues" evidence="1">
    <location>
        <begin position="82"/>
        <end position="91"/>
    </location>
</feature>
<gene>
    <name evidence="2" type="ORF">KSF_043090</name>
</gene>
<organism evidence="2 3">
    <name type="scientific">Reticulibacter mediterranei</name>
    <dbReference type="NCBI Taxonomy" id="2778369"/>
    <lineage>
        <taxon>Bacteria</taxon>
        <taxon>Bacillati</taxon>
        <taxon>Chloroflexota</taxon>
        <taxon>Ktedonobacteria</taxon>
        <taxon>Ktedonobacterales</taxon>
        <taxon>Reticulibacteraceae</taxon>
        <taxon>Reticulibacter</taxon>
    </lineage>
</organism>
<keyword evidence="3" id="KW-1185">Reference proteome</keyword>
<protein>
    <submittedName>
        <fullName evidence="2">Uncharacterized protein</fullName>
    </submittedName>
</protein>
<accession>A0A8J3IQ34</accession>
<sequence length="91" mass="10250">MSQCKDAHAEQKTPPQTAPFCSSRQFYKYLSDWGRSDDRGRAKRVAYSRRAGEKDGNTSKSPDKCESSSKQNAPQKQGDQGKSCDRETQED</sequence>
<evidence type="ECO:0000313" key="3">
    <source>
        <dbReference type="Proteomes" id="UP000597444"/>
    </source>
</evidence>
<evidence type="ECO:0000256" key="1">
    <source>
        <dbReference type="SAM" id="MobiDB-lite"/>
    </source>
</evidence>
<comment type="caution">
    <text evidence="2">The sequence shown here is derived from an EMBL/GenBank/DDBJ whole genome shotgun (WGS) entry which is preliminary data.</text>
</comment>
<dbReference type="Proteomes" id="UP000597444">
    <property type="component" value="Unassembled WGS sequence"/>
</dbReference>
<feature type="compositionally biased region" description="Polar residues" evidence="1">
    <location>
        <begin position="68"/>
        <end position="80"/>
    </location>
</feature>
<dbReference type="AlphaFoldDB" id="A0A8J3IQ34"/>